<dbReference type="InterPro" id="IPR046342">
    <property type="entry name" value="CBS_dom_sf"/>
</dbReference>
<dbReference type="SUPFAM" id="SSF55931">
    <property type="entry name" value="Glutamine synthetase/guanido kinase"/>
    <property type="match status" value="1"/>
</dbReference>
<dbReference type="InterPro" id="IPR000644">
    <property type="entry name" value="CBS_dom"/>
</dbReference>
<evidence type="ECO:0000313" key="3">
    <source>
        <dbReference type="EMBL" id="MBO1319874.1"/>
    </source>
</evidence>
<keyword evidence="1" id="KW-0129">CBS domain</keyword>
<proteinExistence type="predicted"/>
<dbReference type="Gene3D" id="3.10.580.10">
    <property type="entry name" value="CBS-domain"/>
    <property type="match status" value="1"/>
</dbReference>
<dbReference type="Gene3D" id="3.30.590.20">
    <property type="match status" value="1"/>
</dbReference>
<dbReference type="InterPro" id="IPR014746">
    <property type="entry name" value="Gln_synth/guanido_kin_cat_dom"/>
</dbReference>
<dbReference type="InterPro" id="IPR006336">
    <property type="entry name" value="GCS2"/>
</dbReference>
<gene>
    <name evidence="3" type="ORF">J3U88_15465</name>
</gene>
<dbReference type="AlphaFoldDB" id="A0A8J7U4K1"/>
<dbReference type="SUPFAM" id="SSF54631">
    <property type="entry name" value="CBS-domain pair"/>
    <property type="match status" value="1"/>
</dbReference>
<sequence>MTSPRATRSFTRRLLDDLNLLQSMFEQRRLEENRYRIGYEQEVSLVHHDFRIAPLAELLLRRLDNPQFVHEFGLFNLELNGEPVELKSDALTTICEDLQNHLNLLDQTAATVGCMPILTGILPTIQKRDLQMHNMTPLPRYQEIDQNLRRLRGGRDFQVTLTGEDELNIRHGCSLLEAATTSFQLHYQINPSDFADQYNFAQLIAAPLLAVSANSPLLFGARLWHETRIGLFRSSIDTRHQVGPLRERPPRVKFGNDWAGDSPLDLFWEDLIDHRFIVTTTDDYSEKASPDHPPTLPAFQLLTGTVYRWNRVCYGVTDKKPHLRIENRILPAGPTLADQTANAAFWWGMMAGLTDRYRDLPHRMRFDKARANFYNAAKTGITTPIKWLDGKIYPAHELVLDELLPMAHNGLERHGIDKTVRHTLLEPLVKRCERITNGATWMRRSFANFLEKSNSVEARHRLTCAMHERRMSGEPVSDWSEAGKSPLIHLKIDQKTVDQVMDNNPITLDPEDLADLAYHYRARRKTRFIPVETDQAHLVGMVDTLLLPSRAAGRANDAAHFTVRSIMGVEVETVRPQTPIAEALKKMALHGSHALPVVMNDQLVGLFSVDCLPNITEPALLPLVEMVKTTLTGNKTTEEKTDLIKPKRQKPFPSPVARVPRKRTPSGIAYAIG</sequence>
<dbReference type="GO" id="GO:0016879">
    <property type="term" value="F:ligase activity, forming carbon-nitrogen bonds"/>
    <property type="evidence" value="ECO:0007669"/>
    <property type="project" value="TreeGrafter"/>
</dbReference>
<evidence type="ECO:0000313" key="4">
    <source>
        <dbReference type="Proteomes" id="UP000664417"/>
    </source>
</evidence>
<dbReference type="EMBL" id="JAFREP010000014">
    <property type="protein sequence ID" value="MBO1319874.1"/>
    <property type="molecule type" value="Genomic_DNA"/>
</dbReference>
<feature type="domain" description="CBS" evidence="2">
    <location>
        <begin position="567"/>
        <end position="623"/>
    </location>
</feature>
<name>A0A8J7U4K1_9BACT</name>
<dbReference type="PANTHER" id="PTHR36510">
    <property type="entry name" value="GLUTAMATE--CYSTEINE LIGASE 2-RELATED"/>
    <property type="match status" value="1"/>
</dbReference>
<evidence type="ECO:0000259" key="2">
    <source>
        <dbReference type="PROSITE" id="PS51371"/>
    </source>
</evidence>
<accession>A0A8J7U4K1</accession>
<dbReference type="RefSeq" id="WP_207859805.1">
    <property type="nucleotide sequence ID" value="NZ_JAFREP010000014.1"/>
</dbReference>
<dbReference type="PANTHER" id="PTHR36510:SF3">
    <property type="entry name" value="CONSERVED PROTEIN"/>
    <property type="match status" value="1"/>
</dbReference>
<reference evidence="3" key="1">
    <citation type="submission" date="2021-03" db="EMBL/GenBank/DDBJ databases">
        <authorList>
            <person name="Wang G."/>
        </authorList>
    </citation>
    <scope>NUCLEOTIDE SEQUENCE</scope>
    <source>
        <strain evidence="3">KCTC 12899</strain>
    </source>
</reference>
<dbReference type="InterPro" id="IPR050141">
    <property type="entry name" value="GCL_type2/YbdK_subfam"/>
</dbReference>
<dbReference type="PROSITE" id="PS51371">
    <property type="entry name" value="CBS"/>
    <property type="match status" value="1"/>
</dbReference>
<dbReference type="Proteomes" id="UP000664417">
    <property type="component" value="Unassembled WGS sequence"/>
</dbReference>
<dbReference type="Pfam" id="PF00571">
    <property type="entry name" value="CBS"/>
    <property type="match status" value="1"/>
</dbReference>
<comment type="caution">
    <text evidence="3">The sequence shown here is derived from an EMBL/GenBank/DDBJ whole genome shotgun (WGS) entry which is preliminary data.</text>
</comment>
<protein>
    <submittedName>
        <fullName evidence="3">CBS domain-containing protein</fullName>
    </submittedName>
</protein>
<organism evidence="3 4">
    <name type="scientific">Acanthopleuribacter pedis</name>
    <dbReference type="NCBI Taxonomy" id="442870"/>
    <lineage>
        <taxon>Bacteria</taxon>
        <taxon>Pseudomonadati</taxon>
        <taxon>Acidobacteriota</taxon>
        <taxon>Holophagae</taxon>
        <taxon>Acanthopleuribacterales</taxon>
        <taxon>Acanthopleuribacteraceae</taxon>
        <taxon>Acanthopleuribacter</taxon>
    </lineage>
</organism>
<keyword evidence="4" id="KW-1185">Reference proteome</keyword>
<dbReference type="Pfam" id="PF04107">
    <property type="entry name" value="GCS2"/>
    <property type="match status" value="1"/>
</dbReference>
<evidence type="ECO:0000256" key="1">
    <source>
        <dbReference type="PROSITE-ProRule" id="PRU00703"/>
    </source>
</evidence>
<dbReference type="SMART" id="SM00116">
    <property type="entry name" value="CBS"/>
    <property type="match status" value="1"/>
</dbReference>